<protein>
    <submittedName>
        <fullName evidence="1">Uncharacterized protein</fullName>
    </submittedName>
</protein>
<comment type="caution">
    <text evidence="1">The sequence shown here is derived from an EMBL/GenBank/DDBJ whole genome shotgun (WGS) entry which is preliminary data.</text>
</comment>
<reference evidence="2" key="1">
    <citation type="submission" date="2017-09" db="EMBL/GenBank/DDBJ databases">
        <title>Depth-based differentiation of microbial function through sediment-hosted aquifers and enrichment of novel symbionts in the deep terrestrial subsurface.</title>
        <authorList>
            <person name="Probst A.J."/>
            <person name="Ladd B."/>
            <person name="Jarett J.K."/>
            <person name="Geller-Mcgrath D.E."/>
            <person name="Sieber C.M.K."/>
            <person name="Emerson J.B."/>
            <person name="Anantharaman K."/>
            <person name="Thomas B.C."/>
            <person name="Malmstrom R."/>
            <person name="Stieglmeier M."/>
            <person name="Klingl A."/>
            <person name="Woyke T."/>
            <person name="Ryan C.M."/>
            <person name="Banfield J.F."/>
        </authorList>
    </citation>
    <scope>NUCLEOTIDE SEQUENCE [LARGE SCALE GENOMIC DNA]</scope>
</reference>
<dbReference type="EMBL" id="PFAM01000023">
    <property type="protein sequence ID" value="PIT95762.1"/>
    <property type="molecule type" value="Genomic_DNA"/>
</dbReference>
<proteinExistence type="predicted"/>
<sequence>MRKFVITLFLLLMIIAISRLLWTVNQEKNLVADICGLSLPIDAQLDKNYTKTVFTCKIAYFSKLAFWQFKCSDIKLPICAVDENSASLCQIQIDKGLYKGNSEECELSYVCPNDLSLYQTLQDNCLNKFKK</sequence>
<dbReference type="AlphaFoldDB" id="A0A2M6WSM1"/>
<dbReference type="Proteomes" id="UP000228533">
    <property type="component" value="Unassembled WGS sequence"/>
</dbReference>
<accession>A0A2M6WSM1</accession>
<evidence type="ECO:0000313" key="1">
    <source>
        <dbReference type="EMBL" id="PIT95762.1"/>
    </source>
</evidence>
<organism evidence="1 2">
    <name type="scientific">Candidatus Falkowbacteria bacterium CG10_big_fil_rev_8_21_14_0_10_37_14</name>
    <dbReference type="NCBI Taxonomy" id="1974561"/>
    <lineage>
        <taxon>Bacteria</taxon>
        <taxon>Candidatus Falkowiibacteriota</taxon>
    </lineage>
</organism>
<gene>
    <name evidence="1" type="ORF">COT94_04215</name>
</gene>
<name>A0A2M6WSM1_9BACT</name>
<evidence type="ECO:0000313" key="2">
    <source>
        <dbReference type="Proteomes" id="UP000228533"/>
    </source>
</evidence>